<dbReference type="Gene3D" id="3.90.75.20">
    <property type="match status" value="1"/>
</dbReference>
<comment type="caution">
    <text evidence="2">The sequence shown here is derived from an EMBL/GenBank/DDBJ whole genome shotgun (WGS) entry which is preliminary data.</text>
</comment>
<accession>A0A2M9A9K2</accession>
<name>A0A2M9A9K2_9BACT</name>
<dbReference type="InterPro" id="IPR003615">
    <property type="entry name" value="HNH_nuc"/>
</dbReference>
<protein>
    <submittedName>
        <fullName evidence="2">HNH endonuclease</fullName>
    </submittedName>
</protein>
<organism evidence="2 3">
    <name type="scientific">Hallerella succinigenes</name>
    <dbReference type="NCBI Taxonomy" id="1896222"/>
    <lineage>
        <taxon>Bacteria</taxon>
        <taxon>Pseudomonadati</taxon>
        <taxon>Fibrobacterota</taxon>
        <taxon>Fibrobacteria</taxon>
        <taxon>Fibrobacterales</taxon>
        <taxon>Fibrobacteraceae</taxon>
        <taxon>Hallerella</taxon>
    </lineage>
</organism>
<dbReference type="AlphaFoldDB" id="A0A2M9A9K2"/>
<sequence>MKRANSWTADEIALLKAHKPVPGRTSRACYTKAFILGLDGYHPVNPKTAVRTDADTKDRIAEQVRRTGKVRATARMFGVSYATVADICNERGIDRDPPPTARLSDHIEWGGSKWVWKGGFWRETSGKRRNLARVLWEHYNGSPVPEGLSVVFLDGDPSNLSKDNLAAMTKIEQGTHTMRSERNRAMAAAGAAVGRLSTFLNEMADPEARRERIRKSVETRNANRRCGFSSGN</sequence>
<dbReference type="Proteomes" id="UP000231134">
    <property type="component" value="Unassembled WGS sequence"/>
</dbReference>
<keyword evidence="3" id="KW-1185">Reference proteome</keyword>
<dbReference type="EMBL" id="PGEX01000001">
    <property type="protein sequence ID" value="PJJ42364.1"/>
    <property type="molecule type" value="Genomic_DNA"/>
</dbReference>
<keyword evidence="2" id="KW-0255">Endonuclease</keyword>
<dbReference type="GO" id="GO:0004519">
    <property type="term" value="F:endonuclease activity"/>
    <property type="evidence" value="ECO:0007669"/>
    <property type="project" value="UniProtKB-KW"/>
</dbReference>
<gene>
    <name evidence="2" type="ORF">BGX16_2390</name>
</gene>
<dbReference type="RefSeq" id="WP_157798024.1">
    <property type="nucleotide sequence ID" value="NZ_PGEX01000001.1"/>
</dbReference>
<evidence type="ECO:0000259" key="1">
    <source>
        <dbReference type="Pfam" id="PF13392"/>
    </source>
</evidence>
<proteinExistence type="predicted"/>
<dbReference type="InterPro" id="IPR044925">
    <property type="entry name" value="His-Me_finger_sf"/>
</dbReference>
<dbReference type="Pfam" id="PF13392">
    <property type="entry name" value="HNH_3"/>
    <property type="match status" value="1"/>
</dbReference>
<reference evidence="2 3" key="1">
    <citation type="submission" date="2017-11" db="EMBL/GenBank/DDBJ databases">
        <title>Animal gut microbial communities from fecal samples from Wisconsin, USA.</title>
        <authorList>
            <person name="Neumann A."/>
        </authorList>
    </citation>
    <scope>NUCLEOTIDE SEQUENCE [LARGE SCALE GENOMIC DNA]</scope>
    <source>
        <strain evidence="2 3">UWS3</strain>
    </source>
</reference>
<dbReference type="SUPFAM" id="SSF54060">
    <property type="entry name" value="His-Me finger endonucleases"/>
    <property type="match status" value="1"/>
</dbReference>
<dbReference type="OrthoDB" id="6638408at2"/>
<evidence type="ECO:0000313" key="2">
    <source>
        <dbReference type="EMBL" id="PJJ42364.1"/>
    </source>
</evidence>
<keyword evidence="2" id="KW-0540">Nuclease</keyword>
<feature type="domain" description="HNH nuclease" evidence="1">
    <location>
        <begin position="133"/>
        <end position="173"/>
    </location>
</feature>
<evidence type="ECO:0000313" key="3">
    <source>
        <dbReference type="Proteomes" id="UP000231134"/>
    </source>
</evidence>
<keyword evidence="2" id="KW-0378">Hydrolase</keyword>